<dbReference type="GO" id="GO:0003676">
    <property type="term" value="F:nucleic acid binding"/>
    <property type="evidence" value="ECO:0007669"/>
    <property type="project" value="InterPro"/>
</dbReference>
<evidence type="ECO:0000313" key="2">
    <source>
        <dbReference type="Proteomes" id="UP000479190"/>
    </source>
</evidence>
<dbReference type="OrthoDB" id="7697376at2759"/>
<accession>A0A6H5HWN6</accession>
<dbReference type="InterPro" id="IPR052160">
    <property type="entry name" value="Gypsy_RT_Integrase-like"/>
</dbReference>
<dbReference type="Proteomes" id="UP000479190">
    <property type="component" value="Unassembled WGS sequence"/>
</dbReference>
<evidence type="ECO:0000313" key="1">
    <source>
        <dbReference type="EMBL" id="CAB0028115.1"/>
    </source>
</evidence>
<evidence type="ECO:0008006" key="3">
    <source>
        <dbReference type="Google" id="ProtNLM"/>
    </source>
</evidence>
<organism evidence="1 2">
    <name type="scientific">Trichogramma brassicae</name>
    <dbReference type="NCBI Taxonomy" id="86971"/>
    <lineage>
        <taxon>Eukaryota</taxon>
        <taxon>Metazoa</taxon>
        <taxon>Ecdysozoa</taxon>
        <taxon>Arthropoda</taxon>
        <taxon>Hexapoda</taxon>
        <taxon>Insecta</taxon>
        <taxon>Pterygota</taxon>
        <taxon>Neoptera</taxon>
        <taxon>Endopterygota</taxon>
        <taxon>Hymenoptera</taxon>
        <taxon>Apocrita</taxon>
        <taxon>Proctotrupomorpha</taxon>
        <taxon>Chalcidoidea</taxon>
        <taxon>Trichogrammatidae</taxon>
        <taxon>Trichogramma</taxon>
    </lineage>
</organism>
<gene>
    <name evidence="1" type="ORF">TBRA_LOCUS337</name>
</gene>
<dbReference type="PANTHER" id="PTHR47266">
    <property type="entry name" value="ENDONUCLEASE-RELATED"/>
    <property type="match status" value="1"/>
</dbReference>
<name>A0A6H5HWN6_9HYME</name>
<dbReference type="EMBL" id="CADCXV010000079">
    <property type="protein sequence ID" value="CAB0028115.1"/>
    <property type="molecule type" value="Genomic_DNA"/>
</dbReference>
<sequence>MNPTERANRTIKTMIASYVGANHRDWDKHLHELRHAMNTAVQSSTRVSPAFLNYGRHPRPVKSLRREVETPAVECWEIDETVWLDRISRLDAIRDLVKLHLDKAHARQARHYNRGRKDVRFAEGDLVMRRTHHLSVGAENSVDLWRWPTSPPFLPTRVAVGRRGELTQQIEQYVSDDLRLHSSKTHRLE</sequence>
<dbReference type="InterPro" id="IPR036397">
    <property type="entry name" value="RNaseH_sf"/>
</dbReference>
<dbReference type="Gene3D" id="3.30.420.10">
    <property type="entry name" value="Ribonuclease H-like superfamily/Ribonuclease H"/>
    <property type="match status" value="1"/>
</dbReference>
<keyword evidence="2" id="KW-1185">Reference proteome</keyword>
<proteinExistence type="predicted"/>
<protein>
    <recommendedName>
        <fullName evidence="3">Integrase catalytic domain-containing protein</fullName>
    </recommendedName>
</protein>
<dbReference type="SUPFAM" id="SSF53098">
    <property type="entry name" value="Ribonuclease H-like"/>
    <property type="match status" value="1"/>
</dbReference>
<reference evidence="1 2" key="1">
    <citation type="submission" date="2020-02" db="EMBL/GenBank/DDBJ databases">
        <authorList>
            <person name="Ferguson B K."/>
        </authorList>
    </citation>
    <scope>NUCLEOTIDE SEQUENCE [LARGE SCALE GENOMIC DNA]</scope>
</reference>
<dbReference type="InterPro" id="IPR012337">
    <property type="entry name" value="RNaseH-like_sf"/>
</dbReference>
<dbReference type="AlphaFoldDB" id="A0A6H5HWN6"/>